<dbReference type="EMBL" id="AVOT02007778">
    <property type="protein sequence ID" value="MBW0484645.1"/>
    <property type="molecule type" value="Genomic_DNA"/>
</dbReference>
<keyword evidence="1" id="KW-0812">Transmembrane</keyword>
<accession>A0A9Q3H019</accession>
<evidence type="ECO:0000313" key="2">
    <source>
        <dbReference type="EMBL" id="MBW0484645.1"/>
    </source>
</evidence>
<dbReference type="Proteomes" id="UP000765509">
    <property type="component" value="Unassembled WGS sequence"/>
</dbReference>
<protein>
    <submittedName>
        <fullName evidence="2">Uncharacterized protein</fullName>
    </submittedName>
</protein>
<evidence type="ECO:0000313" key="3">
    <source>
        <dbReference type="Proteomes" id="UP000765509"/>
    </source>
</evidence>
<keyword evidence="1" id="KW-1133">Transmembrane helix</keyword>
<feature type="transmembrane region" description="Helical" evidence="1">
    <location>
        <begin position="6"/>
        <end position="26"/>
    </location>
</feature>
<keyword evidence="1" id="KW-0472">Membrane</keyword>
<name>A0A9Q3H019_9BASI</name>
<gene>
    <name evidence="2" type="ORF">O181_024360</name>
</gene>
<comment type="caution">
    <text evidence="2">The sequence shown here is derived from an EMBL/GenBank/DDBJ whole genome shotgun (WGS) entry which is preliminary data.</text>
</comment>
<keyword evidence="3" id="KW-1185">Reference proteome</keyword>
<sequence>MTFNDIDWPAIHFSTSLVAIFGLFLFSYEFGEVFLLSFFSHQIEVCSLDICYLNATTKGLETTINLQVLLRVCKTIGRLRKASLRSSSSPDIYLLIQLASLVTFLSLSMAEAPSDQHVGTREQRLIDPHHEIIERHGVGVKGEDENVKYYCMRNFPRC</sequence>
<evidence type="ECO:0000256" key="1">
    <source>
        <dbReference type="SAM" id="Phobius"/>
    </source>
</evidence>
<reference evidence="2" key="1">
    <citation type="submission" date="2021-03" db="EMBL/GenBank/DDBJ databases">
        <title>Draft genome sequence of rust myrtle Austropuccinia psidii MF-1, a brazilian biotype.</title>
        <authorList>
            <person name="Quecine M.C."/>
            <person name="Pachon D.M.R."/>
            <person name="Bonatelli M.L."/>
            <person name="Correr F.H."/>
            <person name="Franceschini L.M."/>
            <person name="Leite T.F."/>
            <person name="Margarido G.R.A."/>
            <person name="Almeida C.A."/>
            <person name="Ferrarezi J.A."/>
            <person name="Labate C.A."/>
        </authorList>
    </citation>
    <scope>NUCLEOTIDE SEQUENCE</scope>
    <source>
        <strain evidence="2">MF-1</strain>
    </source>
</reference>
<proteinExistence type="predicted"/>
<organism evidence="2 3">
    <name type="scientific">Austropuccinia psidii MF-1</name>
    <dbReference type="NCBI Taxonomy" id="1389203"/>
    <lineage>
        <taxon>Eukaryota</taxon>
        <taxon>Fungi</taxon>
        <taxon>Dikarya</taxon>
        <taxon>Basidiomycota</taxon>
        <taxon>Pucciniomycotina</taxon>
        <taxon>Pucciniomycetes</taxon>
        <taxon>Pucciniales</taxon>
        <taxon>Sphaerophragmiaceae</taxon>
        <taxon>Austropuccinia</taxon>
    </lineage>
</organism>
<dbReference type="AlphaFoldDB" id="A0A9Q3H019"/>